<protein>
    <recommendedName>
        <fullName evidence="2">DinB-like domain-containing protein</fullName>
    </recommendedName>
</protein>
<dbReference type="InterPro" id="IPR024775">
    <property type="entry name" value="DinB-like"/>
</dbReference>
<feature type="coiled-coil region" evidence="1">
    <location>
        <begin position="94"/>
        <end position="121"/>
    </location>
</feature>
<evidence type="ECO:0000259" key="2">
    <source>
        <dbReference type="Pfam" id="PF12867"/>
    </source>
</evidence>
<keyword evidence="4" id="KW-1185">Reference proteome</keyword>
<dbReference type="Pfam" id="PF12867">
    <property type="entry name" value="DinB_2"/>
    <property type="match status" value="1"/>
</dbReference>
<dbReference type="Gene3D" id="1.20.120.450">
    <property type="entry name" value="dinb family like domain"/>
    <property type="match status" value="1"/>
</dbReference>
<organism evidence="3 4">
    <name type="scientific">Taibaiella soli</name>
    <dbReference type="NCBI Taxonomy" id="1649169"/>
    <lineage>
        <taxon>Bacteria</taxon>
        <taxon>Pseudomonadati</taxon>
        <taxon>Bacteroidota</taxon>
        <taxon>Chitinophagia</taxon>
        <taxon>Chitinophagales</taxon>
        <taxon>Chitinophagaceae</taxon>
        <taxon>Taibaiella</taxon>
    </lineage>
</organism>
<dbReference type="EMBL" id="QKTW01000008">
    <property type="protein sequence ID" value="PZF73998.1"/>
    <property type="molecule type" value="Genomic_DNA"/>
</dbReference>
<evidence type="ECO:0000256" key="1">
    <source>
        <dbReference type="SAM" id="Coils"/>
    </source>
</evidence>
<proteinExistence type="predicted"/>
<dbReference type="SUPFAM" id="SSF109854">
    <property type="entry name" value="DinB/YfiT-like putative metalloenzymes"/>
    <property type="match status" value="1"/>
</dbReference>
<dbReference type="Proteomes" id="UP000248745">
    <property type="component" value="Unassembled WGS sequence"/>
</dbReference>
<sequence>MLTRPKKGEFAPNYSDYINKTEGENVADLIANYSGLLNQFVNDLPEHKANYAYAPGKWTVKDVLQHLLDAERIFTYRALRFARKDSTMLPGFEEDMYAANANAAQRSLQSLKEEFVSVRKATDLFFASLRDEQLQQKGTANNYSTTVQALAFVVFGHLLHHKQILEERYLQ</sequence>
<evidence type="ECO:0000313" key="4">
    <source>
        <dbReference type="Proteomes" id="UP000248745"/>
    </source>
</evidence>
<dbReference type="RefSeq" id="WP_110997844.1">
    <property type="nucleotide sequence ID" value="NZ_QKTW01000008.1"/>
</dbReference>
<dbReference type="InterPro" id="IPR034660">
    <property type="entry name" value="DinB/YfiT-like"/>
</dbReference>
<reference evidence="3 4" key="1">
    <citation type="submission" date="2018-06" db="EMBL/GenBank/DDBJ databases">
        <title>Mucibacter soli gen. nov., sp. nov., a new member of the family Chitinophagaceae producing mucin.</title>
        <authorList>
            <person name="Kim M.-K."/>
            <person name="Park S."/>
            <person name="Kim T.-S."/>
            <person name="Joung Y."/>
            <person name="Han J.-H."/>
            <person name="Kim S.B."/>
        </authorList>
    </citation>
    <scope>NUCLEOTIDE SEQUENCE [LARGE SCALE GENOMIC DNA]</scope>
    <source>
        <strain evidence="3 4">R1-15</strain>
    </source>
</reference>
<keyword evidence="1" id="KW-0175">Coiled coil</keyword>
<comment type="caution">
    <text evidence="3">The sequence shown here is derived from an EMBL/GenBank/DDBJ whole genome shotgun (WGS) entry which is preliminary data.</text>
</comment>
<feature type="domain" description="DinB-like" evidence="2">
    <location>
        <begin position="37"/>
        <end position="163"/>
    </location>
</feature>
<dbReference type="AlphaFoldDB" id="A0A2W2B1V4"/>
<evidence type="ECO:0000313" key="3">
    <source>
        <dbReference type="EMBL" id="PZF73998.1"/>
    </source>
</evidence>
<name>A0A2W2B1V4_9BACT</name>
<accession>A0A2W2B1V4</accession>
<dbReference type="OrthoDB" id="9793216at2"/>
<gene>
    <name evidence="3" type="ORF">DN068_05235</name>
</gene>